<feature type="region of interest" description="Disordered" evidence="1">
    <location>
        <begin position="380"/>
        <end position="448"/>
    </location>
</feature>
<accession>A0A8H6TYL3</accession>
<gene>
    <name evidence="2" type="ORF">MVEN_02630400</name>
</gene>
<proteinExistence type="predicted"/>
<evidence type="ECO:0000256" key="1">
    <source>
        <dbReference type="SAM" id="MobiDB-lite"/>
    </source>
</evidence>
<protein>
    <submittedName>
        <fullName evidence="2">Uncharacterized protein</fullName>
    </submittedName>
</protein>
<feature type="compositionally biased region" description="Basic and acidic residues" evidence="1">
    <location>
        <begin position="398"/>
        <end position="407"/>
    </location>
</feature>
<feature type="region of interest" description="Disordered" evidence="1">
    <location>
        <begin position="79"/>
        <end position="98"/>
    </location>
</feature>
<feature type="region of interest" description="Disordered" evidence="1">
    <location>
        <begin position="474"/>
        <end position="503"/>
    </location>
</feature>
<evidence type="ECO:0000313" key="2">
    <source>
        <dbReference type="EMBL" id="KAF7325354.1"/>
    </source>
</evidence>
<name>A0A8H6TYL3_9AGAR</name>
<dbReference type="OrthoDB" id="3024231at2759"/>
<organism evidence="2 3">
    <name type="scientific">Mycena venus</name>
    <dbReference type="NCBI Taxonomy" id="2733690"/>
    <lineage>
        <taxon>Eukaryota</taxon>
        <taxon>Fungi</taxon>
        <taxon>Dikarya</taxon>
        <taxon>Basidiomycota</taxon>
        <taxon>Agaricomycotina</taxon>
        <taxon>Agaricomycetes</taxon>
        <taxon>Agaricomycetidae</taxon>
        <taxon>Agaricales</taxon>
        <taxon>Marasmiineae</taxon>
        <taxon>Mycenaceae</taxon>
        <taxon>Mycena</taxon>
    </lineage>
</organism>
<dbReference type="Proteomes" id="UP000620124">
    <property type="component" value="Unassembled WGS sequence"/>
</dbReference>
<keyword evidence="3" id="KW-1185">Reference proteome</keyword>
<reference evidence="2" key="1">
    <citation type="submission" date="2020-05" db="EMBL/GenBank/DDBJ databases">
        <title>Mycena genomes resolve the evolution of fungal bioluminescence.</title>
        <authorList>
            <person name="Tsai I.J."/>
        </authorList>
    </citation>
    <scope>NUCLEOTIDE SEQUENCE</scope>
    <source>
        <strain evidence="2">CCC161011</strain>
    </source>
</reference>
<comment type="caution">
    <text evidence="2">The sequence shown here is derived from an EMBL/GenBank/DDBJ whole genome shotgun (WGS) entry which is preliminary data.</text>
</comment>
<evidence type="ECO:0000313" key="3">
    <source>
        <dbReference type="Proteomes" id="UP000620124"/>
    </source>
</evidence>
<sequence>MSLLRNVLKRNQHPPDADTPLPATSKRSVKRYAASIKSSGGASIRSMAESMLSFYSVMTGGGTRVPKRRRADFSKLGVPEWHAENPPPPPLMPGTAAASPPPAFTSGTAYTLYVPNDSKPWLGLVLYSHARPESKMAMYHNAAIITGEVRVVLDAPANLRSIDVWVVISSDSAADSFKPPIRSMTVNVWNRKKGDPRSTAPDERPFTGKFPAGSFVFPFEFPALEEDTLVKHPDNTQRKNMARVPFPPTYFVSKPSGFWGTMKYIAGVNYMPLCKPLPRVKTPFPYIPTREDWPLDREVLGGWILSPFGGRGRLGEEMVEIEGILGIQEPAVYTAGQILEFSLLLWSANPRALEALGQPGAVEVGLYKADVFSANALDPRSASRRDRYTSQLTTGRAWRTDNGRPADDAPVPAVEEVTLPDVPTRGAGHKVSPLASGESHHVKGKVPSRMQEVHAADDEDEGTLVEDTAALRVGGETPDAVDETLVGKQRTPSPTPSLDDLDAEDPHETDHFMRLDGEVRVPACSHPSFRYTHMGREYFLNLLIRHPQYVHISPREGLIAEVPVWYVVDRFAHLPPSAAAKQMSDFGALPVSGTVVPVGLDAVRAPVSVGAYTEEKRPTSKFARMR</sequence>
<dbReference type="EMBL" id="JACAZI010000052">
    <property type="protein sequence ID" value="KAF7325354.1"/>
    <property type="molecule type" value="Genomic_DNA"/>
</dbReference>
<dbReference type="AlphaFoldDB" id="A0A8H6TYL3"/>
<feature type="region of interest" description="Disordered" evidence="1">
    <location>
        <begin position="1"/>
        <end position="26"/>
    </location>
</feature>